<dbReference type="EMBL" id="GL988041">
    <property type="protein sequence ID" value="EGS21758.1"/>
    <property type="molecule type" value="Genomic_DNA"/>
</dbReference>
<dbReference type="GeneID" id="18257663"/>
<comment type="similarity">
    <text evidence="2">Belongs to the ERG28 family.</text>
</comment>
<feature type="transmembrane region" description="Helical" evidence="13">
    <location>
        <begin position="15"/>
        <end position="36"/>
    </location>
</feature>
<evidence type="ECO:0000256" key="12">
    <source>
        <dbReference type="ARBA" id="ARBA00023221"/>
    </source>
</evidence>
<dbReference type="GO" id="GO:0030674">
    <property type="term" value="F:protein-macromolecule adaptor activity"/>
    <property type="evidence" value="ECO:0007669"/>
    <property type="project" value="TreeGrafter"/>
</dbReference>
<evidence type="ECO:0008006" key="16">
    <source>
        <dbReference type="Google" id="ProtNLM"/>
    </source>
</evidence>
<evidence type="ECO:0000256" key="3">
    <source>
        <dbReference type="ARBA" id="ARBA00022516"/>
    </source>
</evidence>
<keyword evidence="4 13" id="KW-0812">Transmembrane</keyword>
<dbReference type="HOGENOM" id="CLU_114589_0_0_1"/>
<keyword evidence="9" id="KW-0443">Lipid metabolism</keyword>
<comment type="subcellular location">
    <subcellularLocation>
        <location evidence="1">Endoplasmic reticulum membrane</location>
        <topology evidence="1">Multi-pass membrane protein</topology>
    </subcellularLocation>
</comment>
<evidence type="ECO:0000256" key="6">
    <source>
        <dbReference type="ARBA" id="ARBA00022955"/>
    </source>
</evidence>
<evidence type="ECO:0000256" key="9">
    <source>
        <dbReference type="ARBA" id="ARBA00023098"/>
    </source>
</evidence>
<sequence length="173" mass="19356">MERIYTLLPSGEKGILPYYLFVVGAVALGNAFQNYVTLHYTRRIYNGKFVPNHALPPASDRYNPEDSTQILKPALPSGKDSEKAKDQVTPLAARLFGAYTWLAGLIRVYAAYQIENAGMYQLALLAHVVAAVHFTSEMLVYKTVRFSGPQAFPFAAAYGGTIWMLLQYKHYVQ</sequence>
<organism evidence="15">
    <name type="scientific">Chaetomium thermophilum (strain DSM 1495 / CBS 144.50 / IMI 039719)</name>
    <name type="common">Thermochaetoides thermophila</name>
    <dbReference type="NCBI Taxonomy" id="759272"/>
    <lineage>
        <taxon>Eukaryota</taxon>
        <taxon>Fungi</taxon>
        <taxon>Dikarya</taxon>
        <taxon>Ascomycota</taxon>
        <taxon>Pezizomycotina</taxon>
        <taxon>Sordariomycetes</taxon>
        <taxon>Sordariomycetidae</taxon>
        <taxon>Sordariales</taxon>
        <taxon>Chaetomiaceae</taxon>
        <taxon>Thermochaetoides</taxon>
    </lineage>
</organism>
<feature type="transmembrane region" description="Helical" evidence="13">
    <location>
        <begin position="151"/>
        <end position="168"/>
    </location>
</feature>
<dbReference type="GO" id="GO:0016126">
    <property type="term" value="P:sterol biosynthetic process"/>
    <property type="evidence" value="ECO:0007669"/>
    <property type="project" value="UniProtKB-KW"/>
</dbReference>
<reference evidence="14 15" key="1">
    <citation type="journal article" date="2011" name="Cell">
        <title>Insight into structure and assembly of the nuclear pore complex by utilizing the genome of a eukaryotic thermophile.</title>
        <authorList>
            <person name="Amlacher S."/>
            <person name="Sarges P."/>
            <person name="Flemming D."/>
            <person name="van Noort V."/>
            <person name="Kunze R."/>
            <person name="Devos D.P."/>
            <person name="Arumugam M."/>
            <person name="Bork P."/>
            <person name="Hurt E."/>
        </authorList>
    </citation>
    <scope>NUCLEOTIDE SEQUENCE [LARGE SCALE GENOMIC DNA]</scope>
    <source>
        <strain evidence="15">DSM 1495 / CBS 144.50 / IMI 039719</strain>
    </source>
</reference>
<dbReference type="OMA" id="AYAAFHI"/>
<evidence type="ECO:0000256" key="10">
    <source>
        <dbReference type="ARBA" id="ARBA00023136"/>
    </source>
</evidence>
<accession>G0S7B4</accession>
<evidence type="ECO:0000313" key="14">
    <source>
        <dbReference type="EMBL" id="EGS21758.1"/>
    </source>
</evidence>
<dbReference type="InterPro" id="IPR005352">
    <property type="entry name" value="Erg28"/>
</dbReference>
<keyword evidence="11" id="KW-1207">Sterol metabolism</keyword>
<dbReference type="OrthoDB" id="6485510at2759"/>
<keyword evidence="6" id="KW-0752">Steroid biosynthesis</keyword>
<keyword evidence="15" id="KW-1185">Reference proteome</keyword>
<dbReference type="GO" id="GO:0005789">
    <property type="term" value="C:endoplasmic reticulum membrane"/>
    <property type="evidence" value="ECO:0007669"/>
    <property type="project" value="UniProtKB-SubCell"/>
</dbReference>
<keyword evidence="7 13" id="KW-1133">Transmembrane helix</keyword>
<name>G0S7B4_CHATD</name>
<keyword evidence="5" id="KW-0256">Endoplasmic reticulum</keyword>
<dbReference type="PANTHER" id="PTHR15451">
    <property type="entry name" value="ERGOSTEROL BIOSYNTHETIC PROTEIN 28-RELATED"/>
    <property type="match status" value="1"/>
</dbReference>
<evidence type="ECO:0000313" key="15">
    <source>
        <dbReference type="Proteomes" id="UP000008066"/>
    </source>
</evidence>
<evidence type="ECO:0000256" key="8">
    <source>
        <dbReference type="ARBA" id="ARBA00023011"/>
    </source>
</evidence>
<keyword evidence="8" id="KW-0756">Sterol biosynthesis</keyword>
<dbReference type="Proteomes" id="UP000008066">
    <property type="component" value="Unassembled WGS sequence"/>
</dbReference>
<keyword evidence="3" id="KW-0444">Lipid biosynthesis</keyword>
<feature type="transmembrane region" description="Helical" evidence="13">
    <location>
        <begin position="118"/>
        <end position="139"/>
    </location>
</feature>
<evidence type="ECO:0000256" key="11">
    <source>
        <dbReference type="ARBA" id="ARBA00023166"/>
    </source>
</evidence>
<keyword evidence="10 13" id="KW-0472">Membrane</keyword>
<dbReference type="RefSeq" id="XP_006694054.1">
    <property type="nucleotide sequence ID" value="XM_006693991.1"/>
</dbReference>
<dbReference type="AlphaFoldDB" id="G0S7B4"/>
<dbReference type="STRING" id="759272.G0S7B4"/>
<protein>
    <recommendedName>
        <fullName evidence="16">Ergosterol biosynthetic protein 28</fullName>
    </recommendedName>
</protein>
<evidence type="ECO:0000256" key="4">
    <source>
        <dbReference type="ARBA" id="ARBA00022692"/>
    </source>
</evidence>
<dbReference type="Pfam" id="PF03694">
    <property type="entry name" value="Erg28"/>
    <property type="match status" value="1"/>
</dbReference>
<evidence type="ECO:0000256" key="13">
    <source>
        <dbReference type="SAM" id="Phobius"/>
    </source>
</evidence>
<evidence type="ECO:0000256" key="2">
    <source>
        <dbReference type="ARBA" id="ARBA00005377"/>
    </source>
</evidence>
<gene>
    <name evidence="14" type="ORF">CTHT_0036250</name>
</gene>
<dbReference type="PANTHER" id="PTHR15451:SF19">
    <property type="entry name" value="ERGOSTEROL BIOSYNTHETIC PROTEIN 28 HOMOLOG"/>
    <property type="match status" value="1"/>
</dbReference>
<evidence type="ECO:0000256" key="5">
    <source>
        <dbReference type="ARBA" id="ARBA00022824"/>
    </source>
</evidence>
<keyword evidence="12" id="KW-0753">Steroid metabolism</keyword>
<dbReference type="eggNOG" id="KOG3455">
    <property type="taxonomic scope" value="Eukaryota"/>
</dbReference>
<evidence type="ECO:0000256" key="1">
    <source>
        <dbReference type="ARBA" id="ARBA00004477"/>
    </source>
</evidence>
<proteinExistence type="inferred from homology"/>
<evidence type="ECO:0000256" key="7">
    <source>
        <dbReference type="ARBA" id="ARBA00022989"/>
    </source>
</evidence>
<dbReference type="KEGG" id="cthr:CTHT_0036250"/>